<dbReference type="Proteomes" id="UP000702425">
    <property type="component" value="Unassembled WGS sequence"/>
</dbReference>
<dbReference type="NCBIfam" id="TIGR02683">
    <property type="entry name" value="upstrm_HI1419"/>
    <property type="match status" value="1"/>
</dbReference>
<dbReference type="EMBL" id="SRRZ01000161">
    <property type="protein sequence ID" value="NQE37914.1"/>
    <property type="molecule type" value="Genomic_DNA"/>
</dbReference>
<sequence>MEVHKREIQTYETLEGKIPFKDWLDALRDREGKAKIKGRLQRVALGNLGDCKSVGEGVSELKIDWGPGYRVYFAERDSTIILLLCGGDKSTQDRDIRKAKEYWIEFRSRDDA</sequence>
<dbReference type="PIRSF" id="PIRSF028744">
    <property type="entry name" value="Addict_mod_HI1419"/>
    <property type="match status" value="1"/>
</dbReference>
<keyword evidence="2" id="KW-1185">Reference proteome</keyword>
<organism evidence="1 2">
    <name type="scientific">Microcoleus asticus IPMA8</name>
    <dbReference type="NCBI Taxonomy" id="2563858"/>
    <lineage>
        <taxon>Bacteria</taxon>
        <taxon>Bacillati</taxon>
        <taxon>Cyanobacteriota</taxon>
        <taxon>Cyanophyceae</taxon>
        <taxon>Oscillatoriophycideae</taxon>
        <taxon>Oscillatoriales</taxon>
        <taxon>Microcoleaceae</taxon>
        <taxon>Microcoleus</taxon>
        <taxon>Microcoleus asticus</taxon>
    </lineage>
</organism>
<accession>A0ABX2D5M9</accession>
<dbReference type="PANTHER" id="PTHR41791">
    <property type="entry name" value="SSL7039 PROTEIN"/>
    <property type="match status" value="1"/>
</dbReference>
<evidence type="ECO:0008006" key="3">
    <source>
        <dbReference type="Google" id="ProtNLM"/>
    </source>
</evidence>
<dbReference type="PANTHER" id="PTHR41791:SF1">
    <property type="entry name" value="SSL7039 PROTEIN"/>
    <property type="match status" value="1"/>
</dbReference>
<dbReference type="InterPro" id="IPR014056">
    <property type="entry name" value="TypeIITA-like_toxin_pred"/>
</dbReference>
<dbReference type="RefSeq" id="WP_172192304.1">
    <property type="nucleotide sequence ID" value="NZ_CAWPPK010000070.1"/>
</dbReference>
<reference evidence="1 2" key="1">
    <citation type="journal article" date="2020" name="Sci. Rep.">
        <title>A novel cyanobacterial geosmin producer, revising GeoA distribution and dispersion patterns in Bacteria.</title>
        <authorList>
            <person name="Churro C."/>
            <person name="Semedo-Aguiar A.P."/>
            <person name="Silva A.D."/>
            <person name="Pereira-Leal J.B."/>
            <person name="Leite R.B."/>
        </authorList>
    </citation>
    <scope>NUCLEOTIDE SEQUENCE [LARGE SCALE GENOMIC DNA]</scope>
    <source>
        <strain evidence="1 2">IPMA8</strain>
    </source>
</reference>
<proteinExistence type="predicted"/>
<evidence type="ECO:0000313" key="1">
    <source>
        <dbReference type="EMBL" id="NQE37914.1"/>
    </source>
</evidence>
<protein>
    <recommendedName>
        <fullName evidence="3">Addiction module killer protein</fullName>
    </recommendedName>
</protein>
<name>A0ABX2D5M9_9CYAN</name>
<evidence type="ECO:0000313" key="2">
    <source>
        <dbReference type="Proteomes" id="UP000702425"/>
    </source>
</evidence>
<comment type="caution">
    <text evidence="1">The sequence shown here is derived from an EMBL/GenBank/DDBJ whole genome shotgun (WGS) entry which is preliminary data.</text>
</comment>
<gene>
    <name evidence="1" type="ORF">E5S67_05695</name>
</gene>